<name>A0ABN8NJX7_9CNID</name>
<evidence type="ECO:0000256" key="1">
    <source>
        <dbReference type="ARBA" id="ARBA00022741"/>
    </source>
</evidence>
<evidence type="ECO:0000313" key="6">
    <source>
        <dbReference type="Proteomes" id="UP001159405"/>
    </source>
</evidence>
<dbReference type="SUPFAM" id="SSF52047">
    <property type="entry name" value="RNI-like"/>
    <property type="match status" value="2"/>
</dbReference>
<dbReference type="PROSITE" id="PS50837">
    <property type="entry name" value="NACHT"/>
    <property type="match status" value="1"/>
</dbReference>
<dbReference type="InterPro" id="IPR007111">
    <property type="entry name" value="NACHT_NTPase"/>
</dbReference>
<evidence type="ECO:0000313" key="5">
    <source>
        <dbReference type="EMBL" id="CAH3107746.1"/>
    </source>
</evidence>
<dbReference type="InterPro" id="IPR027417">
    <property type="entry name" value="P-loop_NTPase"/>
</dbReference>
<dbReference type="Pfam" id="PF01048">
    <property type="entry name" value="PNP_UDP_1"/>
    <property type="match status" value="1"/>
</dbReference>
<dbReference type="InterPro" id="IPR000845">
    <property type="entry name" value="Nucleoside_phosphorylase_d"/>
</dbReference>
<dbReference type="SMART" id="SM00368">
    <property type="entry name" value="LRR_RI"/>
    <property type="match status" value="12"/>
</dbReference>
<dbReference type="CDD" id="cd00116">
    <property type="entry name" value="LRR_RI"/>
    <property type="match status" value="1"/>
</dbReference>
<evidence type="ECO:0000259" key="4">
    <source>
        <dbReference type="PROSITE" id="PS50837"/>
    </source>
</evidence>
<proteinExistence type="predicted"/>
<dbReference type="Gene3D" id="3.40.50.1580">
    <property type="entry name" value="Nucleoside phosphorylase domain"/>
    <property type="match status" value="2"/>
</dbReference>
<dbReference type="SUPFAM" id="SSF53167">
    <property type="entry name" value="Purine and uridine phosphorylases"/>
    <property type="match status" value="2"/>
</dbReference>
<sequence length="1464" mass="159755">MSEAATNLNSNNTDAGPPQLAVGLPSIKDVTTTFKQPDLPVDVLLVTVKNCEFLACYNELKDPFRCHFDGLGYVYFADVVGSQPGRVKVALMKCYEGSTCPGGSLIAVKNAAPILRPKAVISVGACSGLNPNKTKLGDVIVSAKLTTYASKVVKSDQEQWAGISSYVSRRFLNIIKNCAHGWQPPLKNSNREDHHINVHNNGEFLSGPEQIRAESRRKELLDRHPLATGVEMEGEGVFTAAFDTQLEWLIVKGIADFADGEQVNAGSWEACASAMAASLVSHMLSDPCVFRSWPHFSGIISLDDLFEQLESGRKRKLAEHHIAGALYDDQSPTQIKRGMFTAHTSQQTEFTTQQHLAGVPSIIKRIRQLYKRREGRLVPFPWCDELDFNLNDIFTRLKIVNKEKTRGKLTDDEITNVTAIFRPHPDCQKPRILLIEGEPGMGKTTYSQKLAYDWATEQDEWDESFPSIEVLLLLRCNDIKSGIWEAIDDQLLPNDVDKQAKEDFLRFIRENQAKVLLLLDGLDEADSHKLDMYYSLVQSKLLAACHIVVTSRHEAGKKVRPYCDTLWEIVGFSKEDAESFIRKYFKGKEHLAEELIKRLILPEYSTGDPLETLGELTKNPLNTALLCCLFEDFEGVLPTSRTELYVEMVFFVLRRYEKKNGLGSSDEDLILVYKKQLLQLGSFAFESLLKGELYFEKKDEIVKPINFGFFSFQQGGSKRKPCTRCAFLHKSFQEFFAGFFLAFQIIDKERDFSSLADDKRYLDKLRQVFFFMSGIIASRSEETAESFFINIAEKINSAEDYKSYFKLACECLLECSSDEENVQTRLVRTLGEHLDMSLTKDFYLTGINAAGASAISIALTGNSSLISLDLGDNSIGDAGASSLSQALKENSCLNTLNLNGNRIGEAGASSLSQALTANCSLNTLNLSRNFLSGAGASSLSLALTANSSLTTLDLSRNLIDSAGASSLFRALTANSSLTSLDLTYNSIGNDGASSLSQALAGNSSLTSLDLSYNSISEADASSLSRVLTANPSLTTLKLIGNSIGDTGASCLSRALTANSALTTLKLSGNSIGDAGASSLSQALKVNSTLSTLELGYNIIGEAGASSLSQALTANSSLTSLDLMHNSIGEAGASFLSQALTINSTLTSLDLLYNSIGDAGASSLSHALKANSSLTTLDLGTNVIGDVGASSLSQALSANSSLTTLNLRKQWEKKWKTSDFFEEMRLSINSHVPATNYDSNNGDASPPQLAVGLSSIRDVTTTSKQPDLPVDILLVTVKDCEFLACYNELKDPFRCYFDGLGYVYFADVVGSQPGRVKVVLMKCHEGAVGPGGALTAVKNAAPILRPKAVISVGACSGLNPDKTKLGDVIVSAKLTTYASKVVKSDQDQWAGISSYVSRRFLNIIKNCAHGWQPPLKNSNREDRHINVHNNGVLLSGPEQIRAEWRRKELLDRHPLATGVEMEGEG</sequence>
<keyword evidence="1" id="KW-0547">Nucleotide-binding</keyword>
<dbReference type="Proteomes" id="UP001159405">
    <property type="component" value="Unassembled WGS sequence"/>
</dbReference>
<dbReference type="EMBL" id="CALNXK010000020">
    <property type="protein sequence ID" value="CAH3107746.1"/>
    <property type="molecule type" value="Genomic_DNA"/>
</dbReference>
<protein>
    <recommendedName>
        <fullName evidence="4">NACHT domain-containing protein</fullName>
    </recommendedName>
</protein>
<dbReference type="Pfam" id="PF05729">
    <property type="entry name" value="NACHT"/>
    <property type="match status" value="1"/>
</dbReference>
<evidence type="ECO:0000256" key="3">
    <source>
        <dbReference type="SAM" id="MobiDB-lite"/>
    </source>
</evidence>
<feature type="compositionally biased region" description="Polar residues" evidence="3">
    <location>
        <begin position="1"/>
        <end position="14"/>
    </location>
</feature>
<organism evidence="5 6">
    <name type="scientific">Porites lobata</name>
    <dbReference type="NCBI Taxonomy" id="104759"/>
    <lineage>
        <taxon>Eukaryota</taxon>
        <taxon>Metazoa</taxon>
        <taxon>Cnidaria</taxon>
        <taxon>Anthozoa</taxon>
        <taxon>Hexacorallia</taxon>
        <taxon>Scleractinia</taxon>
        <taxon>Fungiina</taxon>
        <taxon>Poritidae</taxon>
        <taxon>Porites</taxon>
    </lineage>
</organism>
<evidence type="ECO:0000256" key="2">
    <source>
        <dbReference type="ARBA" id="ARBA00022840"/>
    </source>
</evidence>
<keyword evidence="2" id="KW-0067">ATP-binding</keyword>
<dbReference type="InterPro" id="IPR032675">
    <property type="entry name" value="LRR_dom_sf"/>
</dbReference>
<dbReference type="PANTHER" id="PTHR46844">
    <property type="entry name" value="SLR5058 PROTEIN"/>
    <property type="match status" value="1"/>
</dbReference>
<dbReference type="Gene3D" id="3.40.50.300">
    <property type="entry name" value="P-loop containing nucleotide triphosphate hydrolases"/>
    <property type="match status" value="1"/>
</dbReference>
<gene>
    <name evidence="5" type="ORF">PLOB_00016850</name>
</gene>
<dbReference type="Pfam" id="PF13516">
    <property type="entry name" value="LRR_6"/>
    <property type="match status" value="12"/>
</dbReference>
<dbReference type="InterPro" id="IPR001611">
    <property type="entry name" value="Leu-rich_rpt"/>
</dbReference>
<dbReference type="PANTHER" id="PTHR46844:SF1">
    <property type="entry name" value="SLR5058 PROTEIN"/>
    <property type="match status" value="1"/>
</dbReference>
<dbReference type="InterPro" id="IPR035994">
    <property type="entry name" value="Nucleoside_phosphorylase_sf"/>
</dbReference>
<dbReference type="SUPFAM" id="SSF52540">
    <property type="entry name" value="P-loop containing nucleoside triphosphate hydrolases"/>
    <property type="match status" value="1"/>
</dbReference>
<feature type="non-terminal residue" evidence="5">
    <location>
        <position position="1464"/>
    </location>
</feature>
<accession>A0ABN8NJX7</accession>
<keyword evidence="6" id="KW-1185">Reference proteome</keyword>
<feature type="domain" description="NACHT" evidence="4">
    <location>
        <begin position="431"/>
        <end position="552"/>
    </location>
</feature>
<feature type="region of interest" description="Disordered" evidence="3">
    <location>
        <begin position="1"/>
        <end position="20"/>
    </location>
</feature>
<reference evidence="5 6" key="1">
    <citation type="submission" date="2022-05" db="EMBL/GenBank/DDBJ databases">
        <authorList>
            <consortium name="Genoscope - CEA"/>
            <person name="William W."/>
        </authorList>
    </citation>
    <scope>NUCLEOTIDE SEQUENCE [LARGE SCALE GENOMIC DNA]</scope>
</reference>
<dbReference type="Gene3D" id="3.80.10.10">
    <property type="entry name" value="Ribonuclease Inhibitor"/>
    <property type="match status" value="4"/>
</dbReference>
<comment type="caution">
    <text evidence="5">The sequence shown here is derived from an EMBL/GenBank/DDBJ whole genome shotgun (WGS) entry which is preliminary data.</text>
</comment>